<evidence type="ECO:0000313" key="2">
    <source>
        <dbReference type="Proteomes" id="UP001054945"/>
    </source>
</evidence>
<dbReference type="Proteomes" id="UP001054945">
    <property type="component" value="Unassembled WGS sequence"/>
</dbReference>
<accession>A0AAV4MJ95</accession>
<protein>
    <submittedName>
        <fullName evidence="1">Uncharacterized protein</fullName>
    </submittedName>
</protein>
<keyword evidence="2" id="KW-1185">Reference proteome</keyword>
<dbReference type="AlphaFoldDB" id="A0AAV4MJ95"/>
<gene>
    <name evidence="1" type="ORF">CEXT_740401</name>
</gene>
<comment type="caution">
    <text evidence="1">The sequence shown here is derived from an EMBL/GenBank/DDBJ whole genome shotgun (WGS) entry which is preliminary data.</text>
</comment>
<sequence length="121" mass="13620">MQTSNLRLSEREPHITVTTLLCCDWAIEERHQGSTRCSPFQMGCLQTGKHLDSCLGCLKTISTVTPRDCQISLSELFREITNAFETSGRFRGGTISSRLTQTSLTTSFYPFTQARGHQEWG</sequence>
<organism evidence="1 2">
    <name type="scientific">Caerostris extrusa</name>
    <name type="common">Bark spider</name>
    <name type="synonym">Caerostris bankana</name>
    <dbReference type="NCBI Taxonomy" id="172846"/>
    <lineage>
        <taxon>Eukaryota</taxon>
        <taxon>Metazoa</taxon>
        <taxon>Ecdysozoa</taxon>
        <taxon>Arthropoda</taxon>
        <taxon>Chelicerata</taxon>
        <taxon>Arachnida</taxon>
        <taxon>Araneae</taxon>
        <taxon>Araneomorphae</taxon>
        <taxon>Entelegynae</taxon>
        <taxon>Araneoidea</taxon>
        <taxon>Araneidae</taxon>
        <taxon>Caerostris</taxon>
    </lineage>
</organism>
<name>A0AAV4MJ95_CAEEX</name>
<proteinExistence type="predicted"/>
<evidence type="ECO:0000313" key="1">
    <source>
        <dbReference type="EMBL" id="GIX71925.1"/>
    </source>
</evidence>
<dbReference type="EMBL" id="BPLR01002266">
    <property type="protein sequence ID" value="GIX71925.1"/>
    <property type="molecule type" value="Genomic_DNA"/>
</dbReference>
<reference evidence="1 2" key="1">
    <citation type="submission" date="2021-06" db="EMBL/GenBank/DDBJ databases">
        <title>Caerostris extrusa draft genome.</title>
        <authorList>
            <person name="Kono N."/>
            <person name="Arakawa K."/>
        </authorList>
    </citation>
    <scope>NUCLEOTIDE SEQUENCE [LARGE SCALE GENOMIC DNA]</scope>
</reference>